<protein>
    <submittedName>
        <fullName evidence="2">Sterile alpha motif domain-containing protein 3-like isoform X1</fullName>
    </submittedName>
</protein>
<name>A0AAD8G3F2_ACIOX</name>
<dbReference type="EMBL" id="JAGXEW010000010">
    <property type="protein sequence ID" value="KAK1167250.1"/>
    <property type="molecule type" value="Genomic_DNA"/>
</dbReference>
<sequence>MSLKRKFKNERSPLVNVSEVKRFKEKFGSQVKKAKTSDEDVHRSKRTVRSSTSYGEDEASMLKHIQILEEQFQKAKPDKVIVEDKMIKTFSYRQKEISYGLSVGKIIEKTPFLATPTVVRCLFTPLKKKKK</sequence>
<reference evidence="2" key="1">
    <citation type="submission" date="2022-02" db="EMBL/GenBank/DDBJ databases">
        <title>Atlantic sturgeon de novo genome assembly.</title>
        <authorList>
            <person name="Stock M."/>
            <person name="Klopp C."/>
            <person name="Guiguen Y."/>
            <person name="Cabau C."/>
            <person name="Parinello H."/>
            <person name="Santidrian Yebra-Pimentel E."/>
            <person name="Kuhl H."/>
            <person name="Dirks R.P."/>
            <person name="Guessner J."/>
            <person name="Wuertz S."/>
            <person name="Du K."/>
            <person name="Schartl M."/>
        </authorList>
    </citation>
    <scope>NUCLEOTIDE SEQUENCE</scope>
    <source>
        <strain evidence="2">STURGEONOMICS-FGT-2020</strain>
        <tissue evidence="2">Whole blood</tissue>
    </source>
</reference>
<accession>A0AAD8G3F2</accession>
<evidence type="ECO:0000313" key="2">
    <source>
        <dbReference type="EMBL" id="KAK1167250.1"/>
    </source>
</evidence>
<feature type="region of interest" description="Disordered" evidence="1">
    <location>
        <begin position="34"/>
        <end position="56"/>
    </location>
</feature>
<comment type="caution">
    <text evidence="2">The sequence shown here is derived from an EMBL/GenBank/DDBJ whole genome shotgun (WGS) entry which is preliminary data.</text>
</comment>
<proteinExistence type="predicted"/>
<evidence type="ECO:0000256" key="1">
    <source>
        <dbReference type="SAM" id="MobiDB-lite"/>
    </source>
</evidence>
<dbReference type="Proteomes" id="UP001230051">
    <property type="component" value="Unassembled WGS sequence"/>
</dbReference>
<evidence type="ECO:0000313" key="3">
    <source>
        <dbReference type="Proteomes" id="UP001230051"/>
    </source>
</evidence>
<dbReference type="AlphaFoldDB" id="A0AAD8G3F2"/>
<gene>
    <name evidence="2" type="ORF">AOXY_G11943</name>
</gene>
<keyword evidence="3" id="KW-1185">Reference proteome</keyword>
<organism evidence="2 3">
    <name type="scientific">Acipenser oxyrinchus oxyrinchus</name>
    <dbReference type="NCBI Taxonomy" id="40147"/>
    <lineage>
        <taxon>Eukaryota</taxon>
        <taxon>Metazoa</taxon>
        <taxon>Chordata</taxon>
        <taxon>Craniata</taxon>
        <taxon>Vertebrata</taxon>
        <taxon>Euteleostomi</taxon>
        <taxon>Actinopterygii</taxon>
        <taxon>Chondrostei</taxon>
        <taxon>Acipenseriformes</taxon>
        <taxon>Acipenseridae</taxon>
        <taxon>Acipenser</taxon>
    </lineage>
</organism>